<gene>
    <name evidence="2" type="ORF">CYCCA115_LOCUS3036</name>
</gene>
<accession>A0AAD2CHD8</accession>
<dbReference type="AlphaFoldDB" id="A0AAD2CHD8"/>
<proteinExistence type="predicted"/>
<sequence>MSHPPSKHNYHQANGSSTRRSATRNPQDQGNTSPSPTQRTEHEDVHSNGAMNSHFAAIASLMGPTPIRPLQECTPQERMDQLRALTEAALAIVDLPLLDDTDITD</sequence>
<dbReference type="Proteomes" id="UP001295423">
    <property type="component" value="Unassembled WGS sequence"/>
</dbReference>
<reference evidence="2" key="1">
    <citation type="submission" date="2023-08" db="EMBL/GenBank/DDBJ databases">
        <authorList>
            <person name="Audoor S."/>
            <person name="Bilcke G."/>
        </authorList>
    </citation>
    <scope>NUCLEOTIDE SEQUENCE</scope>
</reference>
<comment type="caution">
    <text evidence="2">The sequence shown here is derived from an EMBL/GenBank/DDBJ whole genome shotgun (WGS) entry which is preliminary data.</text>
</comment>
<keyword evidence="3" id="KW-1185">Reference proteome</keyword>
<evidence type="ECO:0000313" key="2">
    <source>
        <dbReference type="EMBL" id="CAJ1932834.1"/>
    </source>
</evidence>
<feature type="region of interest" description="Disordered" evidence="1">
    <location>
        <begin position="1"/>
        <end position="71"/>
    </location>
</feature>
<feature type="compositionally biased region" description="Polar residues" evidence="1">
    <location>
        <begin position="11"/>
        <end position="38"/>
    </location>
</feature>
<organism evidence="2 3">
    <name type="scientific">Cylindrotheca closterium</name>
    <dbReference type="NCBI Taxonomy" id="2856"/>
    <lineage>
        <taxon>Eukaryota</taxon>
        <taxon>Sar</taxon>
        <taxon>Stramenopiles</taxon>
        <taxon>Ochrophyta</taxon>
        <taxon>Bacillariophyta</taxon>
        <taxon>Bacillariophyceae</taxon>
        <taxon>Bacillariophycidae</taxon>
        <taxon>Bacillariales</taxon>
        <taxon>Bacillariaceae</taxon>
        <taxon>Cylindrotheca</taxon>
    </lineage>
</organism>
<evidence type="ECO:0000313" key="3">
    <source>
        <dbReference type="Proteomes" id="UP001295423"/>
    </source>
</evidence>
<dbReference type="EMBL" id="CAKOGP040000224">
    <property type="protein sequence ID" value="CAJ1932834.1"/>
    <property type="molecule type" value="Genomic_DNA"/>
</dbReference>
<feature type="compositionally biased region" description="Basic residues" evidence="1">
    <location>
        <begin position="1"/>
        <end position="10"/>
    </location>
</feature>
<protein>
    <submittedName>
        <fullName evidence="2">Uncharacterized protein</fullName>
    </submittedName>
</protein>
<name>A0AAD2CHD8_9STRA</name>
<evidence type="ECO:0000256" key="1">
    <source>
        <dbReference type="SAM" id="MobiDB-lite"/>
    </source>
</evidence>